<feature type="non-terminal residue" evidence="1">
    <location>
        <position position="1"/>
    </location>
</feature>
<gene>
    <name evidence="1" type="primary">ORF153583</name>
</gene>
<dbReference type="EMBL" id="HACG01039552">
    <property type="protein sequence ID" value="CEK86417.1"/>
    <property type="molecule type" value="Transcribed_RNA"/>
</dbReference>
<protein>
    <submittedName>
        <fullName evidence="1">Uncharacterized protein</fullName>
    </submittedName>
</protein>
<proteinExistence type="predicted"/>
<name>A0A0B7B0M6_9EUPU</name>
<evidence type="ECO:0000313" key="1">
    <source>
        <dbReference type="EMBL" id="CEK86417.1"/>
    </source>
</evidence>
<organism evidence="1">
    <name type="scientific">Arion vulgaris</name>
    <dbReference type="NCBI Taxonomy" id="1028688"/>
    <lineage>
        <taxon>Eukaryota</taxon>
        <taxon>Metazoa</taxon>
        <taxon>Spiralia</taxon>
        <taxon>Lophotrochozoa</taxon>
        <taxon>Mollusca</taxon>
        <taxon>Gastropoda</taxon>
        <taxon>Heterobranchia</taxon>
        <taxon>Euthyneura</taxon>
        <taxon>Panpulmonata</taxon>
        <taxon>Eupulmonata</taxon>
        <taxon>Stylommatophora</taxon>
        <taxon>Helicina</taxon>
        <taxon>Arionoidea</taxon>
        <taxon>Arionidae</taxon>
        <taxon>Arion</taxon>
    </lineage>
</organism>
<feature type="non-terminal residue" evidence="1">
    <location>
        <position position="72"/>
    </location>
</feature>
<reference evidence="1" key="1">
    <citation type="submission" date="2014-12" db="EMBL/GenBank/DDBJ databases">
        <title>Insight into the proteome of Arion vulgaris.</title>
        <authorList>
            <person name="Aradska J."/>
            <person name="Bulat T."/>
            <person name="Smidak R."/>
            <person name="Sarate P."/>
            <person name="Gangsoo J."/>
            <person name="Sialana F."/>
            <person name="Bilban M."/>
            <person name="Lubec G."/>
        </authorList>
    </citation>
    <scope>NUCLEOTIDE SEQUENCE</scope>
    <source>
        <tissue evidence="1">Skin</tissue>
    </source>
</reference>
<sequence>HEKVGTTSVVNFIKKKQIKWVRLHKQITNIHCTSMDNATQIQGKRWSTKITAAGKDSMYEAAHTRACSRNIF</sequence>
<dbReference type="AlphaFoldDB" id="A0A0B7B0M6"/>
<accession>A0A0B7B0M6</accession>